<dbReference type="GO" id="GO:0180041">
    <property type="term" value="F:dol-P-Man:GlcN-acyl-PI alpha-1,4-mannosyltransferase activity"/>
    <property type="evidence" value="ECO:0007669"/>
    <property type="project" value="EnsemblFungi"/>
</dbReference>
<feature type="transmembrane region" description="Helical" evidence="13">
    <location>
        <begin position="292"/>
        <end position="309"/>
    </location>
</feature>
<evidence type="ECO:0000256" key="6">
    <source>
        <dbReference type="ARBA" id="ARBA00022676"/>
    </source>
</evidence>
<evidence type="ECO:0000313" key="14">
    <source>
        <dbReference type="EMBL" id="CCE61104.1"/>
    </source>
</evidence>
<evidence type="ECO:0000313" key="15">
    <source>
        <dbReference type="Proteomes" id="UP000005666"/>
    </source>
</evidence>
<feature type="transmembrane region" description="Helical" evidence="13">
    <location>
        <begin position="5"/>
        <end position="24"/>
    </location>
</feature>
<feature type="transmembrane region" description="Helical" evidence="13">
    <location>
        <begin position="163"/>
        <end position="186"/>
    </location>
</feature>
<dbReference type="PANTHER" id="PTHR12886">
    <property type="entry name" value="PIG-M MANNOSYLTRANSFERASE"/>
    <property type="match status" value="1"/>
</dbReference>
<keyword evidence="10 13" id="KW-1133">Transmembrane helix</keyword>
<evidence type="ECO:0000256" key="13">
    <source>
        <dbReference type="RuleBase" id="RU365064"/>
    </source>
</evidence>
<dbReference type="eggNOG" id="KOG3893">
    <property type="taxonomic scope" value="Eukaryota"/>
</dbReference>
<evidence type="ECO:0000256" key="5">
    <source>
        <dbReference type="ARBA" id="ARBA00022502"/>
    </source>
</evidence>
<protein>
    <recommendedName>
        <fullName evidence="4 13">GPI mannosyltransferase 1</fullName>
        <ecNumber evidence="13">2.4.1.-</ecNumber>
    </recommendedName>
    <alternativeName>
        <fullName evidence="13">GPI mannosyltransferase I</fullName>
    </alternativeName>
</protein>
<keyword evidence="7 13" id="KW-0808">Transferase</keyword>
<dbReference type="RefSeq" id="XP_003683538.1">
    <property type="nucleotide sequence ID" value="XM_003683490.1"/>
</dbReference>
<comment type="similarity">
    <text evidence="3 13">Belongs to the PIGM family.</text>
</comment>
<dbReference type="OMA" id="LINCWIL"/>
<feature type="transmembrane region" description="Helical" evidence="13">
    <location>
        <begin position="367"/>
        <end position="388"/>
    </location>
</feature>
<evidence type="ECO:0000256" key="9">
    <source>
        <dbReference type="ARBA" id="ARBA00022824"/>
    </source>
</evidence>
<comment type="function">
    <text evidence="12 13">Mannosyltransferase involved in glycosylphosphatidylinositol-anchor biosynthesis. Transfers the first alpha-1,4-mannose to GlcN-acyl-PI during GPI precursor assembly. Required for cell wall integrity.</text>
</comment>
<keyword evidence="11 13" id="KW-0472">Membrane</keyword>
<feature type="transmembrane region" description="Helical" evidence="13">
    <location>
        <begin position="339"/>
        <end position="355"/>
    </location>
</feature>
<sequence>MDNKVILLIASFLLRIGFFGYGIYQDANFKVRYTDIDYMVFDDAARYVYENLSPYNRETYRYTPLLSWLLLPNYYLGWFHAGKLIFVVFDLLAGIIIMLLIQKLSSTLNISKSKTLILNSIWLLNPMVITISTRGNAESVLCFLILLSLYYLFHEKYLLSGLIYGLSVHFKIYPIIYALPIALYVMTSRQKNWFLNLFILGTTTLAIIIGLAVAMYQMYGDIFIAEAYLYHLTRTDHRHNFSIWNVPLYFTSAFSDNSTLSRYAFLPQFIMTLTIPLLLLQTSKTTDRNFRFLNLLKVLFIQTFAFVTFNKVCTSQYFIWYLLLLPFPLLNTNISKRKGISMICIWVLTQGLWLSQGYLLEFEGKNVFYPGIFLASVSFFVGNVWILAQFIVDQRIGAGSYTNAKKVN</sequence>
<feature type="transmembrane region" description="Helical" evidence="13">
    <location>
        <begin position="315"/>
        <end position="332"/>
    </location>
</feature>
<dbReference type="PANTHER" id="PTHR12886:SF0">
    <property type="entry name" value="GPI MANNOSYLTRANSFERASE 1"/>
    <property type="match status" value="1"/>
</dbReference>
<evidence type="ECO:0000256" key="7">
    <source>
        <dbReference type="ARBA" id="ARBA00022679"/>
    </source>
</evidence>
<feature type="transmembrane region" description="Helical" evidence="13">
    <location>
        <begin position="260"/>
        <end position="280"/>
    </location>
</feature>
<dbReference type="GO" id="GO:0005789">
    <property type="term" value="C:endoplasmic reticulum membrane"/>
    <property type="evidence" value="ECO:0007669"/>
    <property type="project" value="UniProtKB-SubCell"/>
</dbReference>
<evidence type="ECO:0000256" key="4">
    <source>
        <dbReference type="ARBA" id="ARBA00013797"/>
    </source>
</evidence>
<evidence type="ECO:0000256" key="2">
    <source>
        <dbReference type="ARBA" id="ARBA00004687"/>
    </source>
</evidence>
<dbReference type="Pfam" id="PF05007">
    <property type="entry name" value="Mannosyl_trans"/>
    <property type="match status" value="1"/>
</dbReference>
<feature type="transmembrane region" description="Helical" evidence="13">
    <location>
        <begin position="122"/>
        <end position="151"/>
    </location>
</feature>
<dbReference type="STRING" id="1071381.G8BMH6"/>
<dbReference type="EC" id="2.4.1.-" evidence="13"/>
<dbReference type="UniPathway" id="UPA00196"/>
<name>G8BMH6_TETPH</name>
<reference evidence="14 15" key="1">
    <citation type="journal article" date="2011" name="Proc. Natl. Acad. Sci. U.S.A.">
        <title>Evolutionary erosion of yeast sex chromosomes by mating-type switching accidents.</title>
        <authorList>
            <person name="Gordon J.L."/>
            <person name="Armisen D."/>
            <person name="Proux-Wera E."/>
            <person name="Oheigeartaigh S.S."/>
            <person name="Byrne K.P."/>
            <person name="Wolfe K.H."/>
        </authorList>
    </citation>
    <scope>NUCLEOTIDE SEQUENCE [LARGE SCALE GENOMIC DNA]</scope>
    <source>
        <strain evidence="15">ATCC 24235 / CBS 4417 / NBRC 1672 / NRRL Y-8282 / UCD 70-5</strain>
    </source>
</reference>
<dbReference type="GO" id="GO:1990529">
    <property type="term" value="C:glycosylphosphatidylinositol-mannosyltransferase I complex"/>
    <property type="evidence" value="ECO:0007669"/>
    <property type="project" value="EnsemblFungi"/>
</dbReference>
<evidence type="ECO:0000256" key="8">
    <source>
        <dbReference type="ARBA" id="ARBA00022692"/>
    </source>
</evidence>
<evidence type="ECO:0000256" key="1">
    <source>
        <dbReference type="ARBA" id="ARBA00004477"/>
    </source>
</evidence>
<proteinExistence type="inferred from homology"/>
<keyword evidence="15" id="KW-1185">Reference proteome</keyword>
<evidence type="ECO:0000256" key="10">
    <source>
        <dbReference type="ARBA" id="ARBA00022989"/>
    </source>
</evidence>
<dbReference type="HOGENOM" id="CLU_024220_3_1_1"/>
<keyword evidence="6 13" id="KW-0328">Glycosyltransferase</keyword>
<comment type="pathway">
    <text evidence="2 13">Glycolipid biosynthesis; glycosylphosphatidylinositol-anchor biosynthesis.</text>
</comment>
<organism evidence="14 15">
    <name type="scientific">Tetrapisispora phaffii (strain ATCC 24235 / CBS 4417 / NBRC 1672 / NRRL Y-8282 / UCD 70-5)</name>
    <name type="common">Yeast</name>
    <name type="synonym">Fabospora phaffii</name>
    <dbReference type="NCBI Taxonomy" id="1071381"/>
    <lineage>
        <taxon>Eukaryota</taxon>
        <taxon>Fungi</taxon>
        <taxon>Dikarya</taxon>
        <taxon>Ascomycota</taxon>
        <taxon>Saccharomycotina</taxon>
        <taxon>Saccharomycetes</taxon>
        <taxon>Saccharomycetales</taxon>
        <taxon>Saccharomycetaceae</taxon>
        <taxon>Tetrapisispora</taxon>
    </lineage>
</organism>
<dbReference type="KEGG" id="tpf:TPHA_0A00190"/>
<evidence type="ECO:0000256" key="11">
    <source>
        <dbReference type="ARBA" id="ARBA00023136"/>
    </source>
</evidence>
<feature type="transmembrane region" description="Helical" evidence="13">
    <location>
        <begin position="75"/>
        <end position="101"/>
    </location>
</feature>
<comment type="subcellular location">
    <subcellularLocation>
        <location evidence="1 13">Endoplasmic reticulum membrane</location>
        <topology evidence="1 13">Multi-pass membrane protein</topology>
    </subcellularLocation>
</comment>
<dbReference type="AlphaFoldDB" id="G8BMH6"/>
<evidence type="ECO:0000256" key="3">
    <source>
        <dbReference type="ARBA" id="ARBA00011071"/>
    </source>
</evidence>
<keyword evidence="8 13" id="KW-0812">Transmembrane</keyword>
<keyword evidence="9 13" id="KW-0256">Endoplasmic reticulum</keyword>
<dbReference type="Proteomes" id="UP000005666">
    <property type="component" value="Chromosome 1"/>
</dbReference>
<dbReference type="EMBL" id="HE612856">
    <property type="protein sequence ID" value="CCE61104.1"/>
    <property type="molecule type" value="Genomic_DNA"/>
</dbReference>
<dbReference type="OrthoDB" id="1741594at2759"/>
<dbReference type="GO" id="GO:0006506">
    <property type="term" value="P:GPI anchor biosynthetic process"/>
    <property type="evidence" value="ECO:0007669"/>
    <property type="project" value="UniProtKB-UniPathway"/>
</dbReference>
<evidence type="ECO:0000256" key="12">
    <source>
        <dbReference type="ARBA" id="ARBA00025399"/>
    </source>
</evidence>
<dbReference type="GO" id="GO:0031505">
    <property type="term" value="P:fungal-type cell wall organization"/>
    <property type="evidence" value="ECO:0007669"/>
    <property type="project" value="EnsemblFungi"/>
</dbReference>
<dbReference type="InterPro" id="IPR007704">
    <property type="entry name" value="PIG-M"/>
</dbReference>
<accession>G8BMH6</accession>
<keyword evidence="5 13" id="KW-0337">GPI-anchor biosynthesis</keyword>
<dbReference type="GeneID" id="11532411"/>
<feature type="transmembrane region" description="Helical" evidence="13">
    <location>
        <begin position="193"/>
        <end position="219"/>
    </location>
</feature>
<gene>
    <name evidence="14" type="primary">TPHA0A00190</name>
    <name evidence="14" type="ordered locus">TPHA_0A00190</name>
</gene>